<dbReference type="SUPFAM" id="SSF55469">
    <property type="entry name" value="FMN-dependent nitroreductase-like"/>
    <property type="match status" value="1"/>
</dbReference>
<dbReference type="AlphaFoldDB" id="A0A1I4WR81"/>
<dbReference type="RefSeq" id="WP_093341053.1">
    <property type="nucleotide sequence ID" value="NZ_FOUY01000009.1"/>
</dbReference>
<gene>
    <name evidence="4" type="ORF">SAMN05216207_100938</name>
</gene>
<dbReference type="GO" id="GO:0016491">
    <property type="term" value="F:oxidoreductase activity"/>
    <property type="evidence" value="ECO:0007669"/>
    <property type="project" value="UniProtKB-KW"/>
</dbReference>
<sequence length="216" mass="23583">MSDVLPLGPDELLTTTRSVRKRLDLGRDVPLEVVRESLEVALQAPSGSNQQGWHWLVVTDPEKRAAIGEYYRQAFTAYRNSGAYPTTKPTGDTDRDATQGRVADSAQYLADRMGEVPVLVIGALQASAELPAANQSGMWGSLLPAAWSLQLALRARGLGSAWTTLHLQYEKEISALLGVPDDVRQGVLLPVAYYTGDTFKPAKRQPLDTVLHVDGW</sequence>
<accession>A0A1I4WR81</accession>
<dbReference type="Pfam" id="PF00881">
    <property type="entry name" value="Nitroreductase"/>
    <property type="match status" value="1"/>
</dbReference>
<dbReference type="Gene3D" id="3.40.109.10">
    <property type="entry name" value="NADH Oxidase"/>
    <property type="match status" value="1"/>
</dbReference>
<keyword evidence="2" id="KW-0560">Oxidoreductase</keyword>
<name>A0A1I4WR81_PSUAM</name>
<dbReference type="PANTHER" id="PTHR43673">
    <property type="entry name" value="NAD(P)H NITROREDUCTASE YDGI-RELATED"/>
    <property type="match status" value="1"/>
</dbReference>
<evidence type="ECO:0000313" key="4">
    <source>
        <dbReference type="EMBL" id="SFN15957.1"/>
    </source>
</evidence>
<dbReference type="InterPro" id="IPR029479">
    <property type="entry name" value="Nitroreductase"/>
</dbReference>
<evidence type="ECO:0000256" key="2">
    <source>
        <dbReference type="ARBA" id="ARBA00023002"/>
    </source>
</evidence>
<dbReference type="OrthoDB" id="3774920at2"/>
<dbReference type="Proteomes" id="UP000199614">
    <property type="component" value="Unassembled WGS sequence"/>
</dbReference>
<proteinExistence type="inferred from homology"/>
<organism evidence="4 5">
    <name type="scientific">Pseudonocardia ammonioxydans</name>
    <dbReference type="NCBI Taxonomy" id="260086"/>
    <lineage>
        <taxon>Bacteria</taxon>
        <taxon>Bacillati</taxon>
        <taxon>Actinomycetota</taxon>
        <taxon>Actinomycetes</taxon>
        <taxon>Pseudonocardiales</taxon>
        <taxon>Pseudonocardiaceae</taxon>
        <taxon>Pseudonocardia</taxon>
    </lineage>
</organism>
<dbReference type="PANTHER" id="PTHR43673:SF10">
    <property type="entry name" value="NADH DEHYDROGENASE_NAD(P)H NITROREDUCTASE XCC3605-RELATED"/>
    <property type="match status" value="1"/>
</dbReference>
<evidence type="ECO:0000313" key="5">
    <source>
        <dbReference type="Proteomes" id="UP000199614"/>
    </source>
</evidence>
<dbReference type="EMBL" id="FOUY01000009">
    <property type="protein sequence ID" value="SFN15957.1"/>
    <property type="molecule type" value="Genomic_DNA"/>
</dbReference>
<dbReference type="STRING" id="260086.SAMN05216207_100938"/>
<evidence type="ECO:0000259" key="3">
    <source>
        <dbReference type="Pfam" id="PF00881"/>
    </source>
</evidence>
<feature type="domain" description="Nitroreductase" evidence="3">
    <location>
        <begin position="15"/>
        <end position="191"/>
    </location>
</feature>
<keyword evidence="5" id="KW-1185">Reference proteome</keyword>
<evidence type="ECO:0000256" key="1">
    <source>
        <dbReference type="ARBA" id="ARBA00007118"/>
    </source>
</evidence>
<protein>
    <submittedName>
        <fullName evidence="4">Nitroreductase</fullName>
    </submittedName>
</protein>
<reference evidence="4 5" key="1">
    <citation type="submission" date="2016-10" db="EMBL/GenBank/DDBJ databases">
        <authorList>
            <person name="de Groot N.N."/>
        </authorList>
    </citation>
    <scope>NUCLEOTIDE SEQUENCE [LARGE SCALE GENOMIC DNA]</scope>
    <source>
        <strain evidence="4 5">CGMCC 4.1877</strain>
    </source>
</reference>
<comment type="similarity">
    <text evidence="1">Belongs to the nitroreductase family.</text>
</comment>
<dbReference type="InterPro" id="IPR000415">
    <property type="entry name" value="Nitroreductase-like"/>
</dbReference>
<dbReference type="CDD" id="cd02062">
    <property type="entry name" value="Nitro_FMN_reductase"/>
    <property type="match status" value="1"/>
</dbReference>